<protein>
    <recommendedName>
        <fullName evidence="5">DUF928 domain-containing protein</fullName>
    </recommendedName>
</protein>
<keyword evidence="4" id="KW-1185">Reference proteome</keyword>
<feature type="region of interest" description="Disordered" evidence="1">
    <location>
        <begin position="51"/>
        <end position="73"/>
    </location>
</feature>
<feature type="chain" id="PRO_5043853550" description="DUF928 domain-containing protein" evidence="2">
    <location>
        <begin position="28"/>
        <end position="269"/>
    </location>
</feature>
<evidence type="ECO:0000256" key="1">
    <source>
        <dbReference type="SAM" id="MobiDB-lite"/>
    </source>
</evidence>
<accession>A0AAV3XE23</accession>
<comment type="caution">
    <text evidence="3">The sequence shown here is derived from an EMBL/GenBank/DDBJ whole genome shotgun (WGS) entry which is preliminary data.</text>
</comment>
<dbReference type="Proteomes" id="UP001050975">
    <property type="component" value="Unassembled WGS sequence"/>
</dbReference>
<gene>
    <name evidence="3" type="ORF">MiSe_54040</name>
</gene>
<evidence type="ECO:0008006" key="5">
    <source>
        <dbReference type="Google" id="ProtNLM"/>
    </source>
</evidence>
<dbReference type="EMBL" id="BLAY01000094">
    <property type="protein sequence ID" value="GET40594.1"/>
    <property type="molecule type" value="Genomic_DNA"/>
</dbReference>
<organism evidence="3 4">
    <name type="scientific">Microseira wollei NIES-4236</name>
    <dbReference type="NCBI Taxonomy" id="2530354"/>
    <lineage>
        <taxon>Bacteria</taxon>
        <taxon>Bacillati</taxon>
        <taxon>Cyanobacteriota</taxon>
        <taxon>Cyanophyceae</taxon>
        <taxon>Oscillatoriophycideae</taxon>
        <taxon>Aerosakkonematales</taxon>
        <taxon>Aerosakkonemataceae</taxon>
        <taxon>Microseira</taxon>
    </lineage>
</organism>
<dbReference type="RefSeq" id="WP_226586558.1">
    <property type="nucleotide sequence ID" value="NZ_BLAY01000094.1"/>
</dbReference>
<sequence length="269" mass="29565">MNKNRVQFKLKSVLAASWAIVSLSSWLSPSMVRSQPSNNSGESIKIRFVLANPEPPDRGTPTSNRGTGSRGNCLYKQNKPPLTSLVGSNNLELTVSDRPTFWVYVPYTQQEAPSGEFSLQDGENDVYRTRFQLPATPGIVSISLPANQKPLEVGKTYRWYFEMNCPRTEAGDQVTPASVTGLVRRVSPSAALNNALNSAKNPLQRIAAYAQHSIWYDTLTELAKLRSNPAQNPGIEGIWAEVLSDRNIGLENIAKESLAGNITTNSRSE</sequence>
<evidence type="ECO:0000256" key="2">
    <source>
        <dbReference type="SAM" id="SignalP"/>
    </source>
</evidence>
<name>A0AAV3XE23_9CYAN</name>
<evidence type="ECO:0000313" key="3">
    <source>
        <dbReference type="EMBL" id="GET40594.1"/>
    </source>
</evidence>
<evidence type="ECO:0000313" key="4">
    <source>
        <dbReference type="Proteomes" id="UP001050975"/>
    </source>
</evidence>
<dbReference type="AlphaFoldDB" id="A0AAV3XE23"/>
<reference evidence="3" key="1">
    <citation type="submission" date="2019-10" db="EMBL/GenBank/DDBJ databases">
        <title>Draft genome sequece of Microseira wollei NIES-4236.</title>
        <authorList>
            <person name="Yamaguchi H."/>
            <person name="Suzuki S."/>
            <person name="Kawachi M."/>
        </authorList>
    </citation>
    <scope>NUCLEOTIDE SEQUENCE</scope>
    <source>
        <strain evidence="3">NIES-4236</strain>
    </source>
</reference>
<proteinExistence type="predicted"/>
<feature type="signal peptide" evidence="2">
    <location>
        <begin position="1"/>
        <end position="27"/>
    </location>
</feature>
<dbReference type="InterPro" id="IPR010328">
    <property type="entry name" value="DUF928"/>
</dbReference>
<dbReference type="Pfam" id="PF06051">
    <property type="entry name" value="DUF928"/>
    <property type="match status" value="1"/>
</dbReference>
<keyword evidence="2" id="KW-0732">Signal</keyword>